<evidence type="ECO:0000313" key="2">
    <source>
        <dbReference type="Proteomes" id="UP000234681"/>
    </source>
</evidence>
<reference evidence="1 2" key="1">
    <citation type="submission" date="2005-07" db="EMBL/GenBank/DDBJ databases">
        <authorList>
            <person name="Mural R.J."/>
            <person name="Li P.W."/>
            <person name="Adams M.D."/>
            <person name="Amanatides P.G."/>
            <person name="Baden-Tillson H."/>
            <person name="Barnstead M."/>
            <person name="Chin S.H."/>
            <person name="Dew I."/>
            <person name="Evans C.A."/>
            <person name="Ferriera S."/>
            <person name="Flanigan M."/>
            <person name="Fosler C."/>
            <person name="Glodek A."/>
            <person name="Gu Z."/>
            <person name="Holt R.A."/>
            <person name="Jennings D."/>
            <person name="Kraft C.L."/>
            <person name="Lu F."/>
            <person name="Nguyen T."/>
            <person name="Nusskern D.R."/>
            <person name="Pfannkoch C.M."/>
            <person name="Sitter C."/>
            <person name="Sutton G.G."/>
            <person name="Venter J.C."/>
            <person name="Wang Z."/>
            <person name="Woodage T."/>
            <person name="Zheng X.H."/>
            <person name="Zhong F."/>
        </authorList>
    </citation>
    <scope>NUCLEOTIDE SEQUENCE [LARGE SCALE GENOMIC DNA]</scope>
    <source>
        <strain>BN</strain>
        <strain evidence="2">Sprague-Dawley</strain>
    </source>
</reference>
<name>A6HEN1_RAT</name>
<protein>
    <submittedName>
        <fullName evidence="1">RCG33419</fullName>
    </submittedName>
</protein>
<dbReference type="AlphaFoldDB" id="A6HEN1"/>
<accession>A6HEN1</accession>
<dbReference type="EMBL" id="CH473948">
    <property type="protein sequence ID" value="EDM04486.1"/>
    <property type="molecule type" value="Genomic_DNA"/>
</dbReference>
<proteinExistence type="predicted"/>
<gene>
    <name evidence="1" type="ORF">rCG_33419</name>
</gene>
<organism evidence="1 2">
    <name type="scientific">Rattus norvegicus</name>
    <name type="common">Rat</name>
    <dbReference type="NCBI Taxonomy" id="10116"/>
    <lineage>
        <taxon>Eukaryota</taxon>
        <taxon>Metazoa</taxon>
        <taxon>Chordata</taxon>
        <taxon>Craniata</taxon>
        <taxon>Vertebrata</taxon>
        <taxon>Euteleostomi</taxon>
        <taxon>Mammalia</taxon>
        <taxon>Eutheria</taxon>
        <taxon>Euarchontoglires</taxon>
        <taxon>Glires</taxon>
        <taxon>Rodentia</taxon>
        <taxon>Myomorpha</taxon>
        <taxon>Muroidea</taxon>
        <taxon>Muridae</taxon>
        <taxon>Murinae</taxon>
        <taxon>Rattus</taxon>
    </lineage>
</organism>
<evidence type="ECO:0000313" key="1">
    <source>
        <dbReference type="EMBL" id="EDM04486.1"/>
    </source>
</evidence>
<sequence length="59" mass="6530">MPHLPTPSLPTISYTEISDLKLMEGYPQSLTQPSWGLQSVRSQFLKKPQPNPVVIPTPG</sequence>
<dbReference type="Proteomes" id="UP000234681">
    <property type="component" value="Chromosome 10"/>
</dbReference>